<evidence type="ECO:0000313" key="3">
    <source>
        <dbReference type="Proteomes" id="UP000828251"/>
    </source>
</evidence>
<dbReference type="Proteomes" id="UP000828251">
    <property type="component" value="Unassembled WGS sequence"/>
</dbReference>
<accession>A0A9D3ZFD4</accession>
<organism evidence="2 3">
    <name type="scientific">Gossypium stocksii</name>
    <dbReference type="NCBI Taxonomy" id="47602"/>
    <lineage>
        <taxon>Eukaryota</taxon>
        <taxon>Viridiplantae</taxon>
        <taxon>Streptophyta</taxon>
        <taxon>Embryophyta</taxon>
        <taxon>Tracheophyta</taxon>
        <taxon>Spermatophyta</taxon>
        <taxon>Magnoliopsida</taxon>
        <taxon>eudicotyledons</taxon>
        <taxon>Gunneridae</taxon>
        <taxon>Pentapetalae</taxon>
        <taxon>rosids</taxon>
        <taxon>malvids</taxon>
        <taxon>Malvales</taxon>
        <taxon>Malvaceae</taxon>
        <taxon>Malvoideae</taxon>
        <taxon>Gossypium</taxon>
    </lineage>
</organism>
<name>A0A9D3ZFD4_9ROSI</name>
<protein>
    <submittedName>
        <fullName evidence="2">Uncharacterized protein</fullName>
    </submittedName>
</protein>
<feature type="region of interest" description="Disordered" evidence="1">
    <location>
        <begin position="1"/>
        <end position="30"/>
    </location>
</feature>
<feature type="compositionally biased region" description="Basic residues" evidence="1">
    <location>
        <begin position="1"/>
        <end position="13"/>
    </location>
</feature>
<proteinExistence type="predicted"/>
<sequence>MVRTRGSTKKANKSTKEHASFATVVHESESPRPMQKKELVIFLNKTARERFQDNILRQNFHPEQGISLSQEQELGKQLQQTTSKLKWENFWAHPGSYSPFLVCEFYANLYDQELDFIFIRKGLIPWDAKIINELYSITINVDEHSDFFAEVTDEKRNLLQKGIVPRGDEEIMDNKGLINEAYVKRMTYGTETPILKEVRTSKIRKGKAKVDSKGTNLHTKTSLWRNLKDVEKMEESKDIEECLCKIDSLFDDGIFAGQEDTIVEKEAAATKEEIVIE</sequence>
<comment type="caution">
    <text evidence="2">The sequence shown here is derived from an EMBL/GenBank/DDBJ whole genome shotgun (WGS) entry which is preliminary data.</text>
</comment>
<evidence type="ECO:0000256" key="1">
    <source>
        <dbReference type="SAM" id="MobiDB-lite"/>
    </source>
</evidence>
<keyword evidence="3" id="KW-1185">Reference proteome</keyword>
<dbReference type="EMBL" id="JAIQCV010000013">
    <property type="protein sequence ID" value="KAH1031702.1"/>
    <property type="molecule type" value="Genomic_DNA"/>
</dbReference>
<gene>
    <name evidence="2" type="ORF">J1N35_043876</name>
</gene>
<dbReference type="AlphaFoldDB" id="A0A9D3ZFD4"/>
<reference evidence="2 3" key="1">
    <citation type="journal article" date="2021" name="Plant Biotechnol. J.">
        <title>Multi-omics assisted identification of the key and species-specific regulatory components of drought-tolerant mechanisms in Gossypium stocksii.</title>
        <authorList>
            <person name="Yu D."/>
            <person name="Ke L."/>
            <person name="Zhang D."/>
            <person name="Wu Y."/>
            <person name="Sun Y."/>
            <person name="Mei J."/>
            <person name="Sun J."/>
            <person name="Sun Y."/>
        </authorList>
    </citation>
    <scope>NUCLEOTIDE SEQUENCE [LARGE SCALE GENOMIC DNA]</scope>
    <source>
        <strain evidence="3">cv. E1</strain>
        <tissue evidence="2">Leaf</tissue>
    </source>
</reference>
<evidence type="ECO:0000313" key="2">
    <source>
        <dbReference type="EMBL" id="KAH1031702.1"/>
    </source>
</evidence>